<evidence type="ECO:0000313" key="5">
    <source>
        <dbReference type="Proteomes" id="UP000308549"/>
    </source>
</evidence>
<dbReference type="Proteomes" id="UP000308549">
    <property type="component" value="Unassembled WGS sequence"/>
</dbReference>
<dbReference type="Gene3D" id="3.40.50.1820">
    <property type="entry name" value="alpha/beta hydrolase"/>
    <property type="match status" value="1"/>
</dbReference>
<comment type="similarity">
    <text evidence="1">Belongs to the 'GDXG' lipolytic enzyme family.</text>
</comment>
<evidence type="ECO:0000256" key="1">
    <source>
        <dbReference type="ARBA" id="ARBA00010515"/>
    </source>
</evidence>
<dbReference type="EMBL" id="NAJL01000030">
    <property type="protein sequence ID" value="TKA26150.1"/>
    <property type="molecule type" value="Genomic_DNA"/>
</dbReference>
<gene>
    <name evidence="4" type="ORF">B0A50_04647</name>
</gene>
<dbReference type="InterPro" id="IPR050300">
    <property type="entry name" value="GDXG_lipolytic_enzyme"/>
</dbReference>
<comment type="caution">
    <text evidence="4">The sequence shown here is derived from an EMBL/GenBank/DDBJ whole genome shotgun (WGS) entry which is preliminary data.</text>
</comment>
<dbReference type="SUPFAM" id="SSF53474">
    <property type="entry name" value="alpha/beta-Hydrolases"/>
    <property type="match status" value="1"/>
</dbReference>
<dbReference type="Pfam" id="PF07859">
    <property type="entry name" value="Abhydrolase_3"/>
    <property type="match status" value="1"/>
</dbReference>
<dbReference type="AlphaFoldDB" id="A0A4U0TV08"/>
<protein>
    <recommendedName>
        <fullName evidence="3">Alpha/beta hydrolase fold-3 domain-containing protein</fullName>
    </recommendedName>
</protein>
<dbReference type="PANTHER" id="PTHR48081">
    <property type="entry name" value="AB HYDROLASE SUPERFAMILY PROTEIN C4A8.06C"/>
    <property type="match status" value="1"/>
</dbReference>
<proteinExistence type="inferred from homology"/>
<evidence type="ECO:0000256" key="2">
    <source>
        <dbReference type="ARBA" id="ARBA00022801"/>
    </source>
</evidence>
<evidence type="ECO:0000313" key="4">
    <source>
        <dbReference type="EMBL" id="TKA26150.1"/>
    </source>
</evidence>
<dbReference type="InterPro" id="IPR029058">
    <property type="entry name" value="AB_hydrolase_fold"/>
</dbReference>
<reference evidence="4 5" key="1">
    <citation type="submission" date="2017-03" db="EMBL/GenBank/DDBJ databases">
        <title>Genomes of endolithic fungi from Antarctica.</title>
        <authorList>
            <person name="Coleine C."/>
            <person name="Masonjones S."/>
            <person name="Stajich J.E."/>
        </authorList>
    </citation>
    <scope>NUCLEOTIDE SEQUENCE [LARGE SCALE GENOMIC DNA]</scope>
    <source>
        <strain evidence="4 5">CCFEE 6315</strain>
    </source>
</reference>
<dbReference type="OrthoDB" id="5354320at2759"/>
<evidence type="ECO:0000259" key="3">
    <source>
        <dbReference type="Pfam" id="PF07859"/>
    </source>
</evidence>
<keyword evidence="2" id="KW-0378">Hydrolase</keyword>
<organism evidence="4 5">
    <name type="scientific">Salinomyces thailandicus</name>
    <dbReference type="NCBI Taxonomy" id="706561"/>
    <lineage>
        <taxon>Eukaryota</taxon>
        <taxon>Fungi</taxon>
        <taxon>Dikarya</taxon>
        <taxon>Ascomycota</taxon>
        <taxon>Pezizomycotina</taxon>
        <taxon>Dothideomycetes</taxon>
        <taxon>Dothideomycetidae</taxon>
        <taxon>Mycosphaerellales</taxon>
        <taxon>Teratosphaeriaceae</taxon>
        <taxon>Salinomyces</taxon>
    </lineage>
</organism>
<sequence>MDNSFGLIKFLAPQIPSLTNTAFWHTLGLTQTSSKWDLRTTLTVQVLRSLMSSDRKPSPIGKVQATTLKDPGIKGNMWVAKVTVKAPRPEEEGLREAVFKAIEEMKEGEINYVKPGLADTEVEWTGYRPNAAKDEPLPSISEEEKYSKMMAEPCRKGDTTILYFHGGAYYLCDPSTHRALCNKLAKETGGVVCNVRYRLAPQAAFPSQLLDAFMMYLTLLYPPSGSMHAAVPAKHIVLGGDSAGGNLAFALLQLLLQLHRTSKNNKTPTIKFHGKNVEVPLPAGVTANSGWFDISRSMPSLLSNAKYDYLPPPNHEDSHSRFPADHTWPANPPRGDLFCDLTLLDHPLASPLAAETWKGSPPLWLCTGWEMLHDEDAIVASRAASQGVVVRYEEYEAMPHCFGMLMPSAPNGEKCLDSWGAFCRRSVEEPRSVATSGVFVHAKTGREDGMEVGGVTEIGFEQARGLMREAKGRRLAGFEREGKGMPKPSL</sequence>
<dbReference type="PANTHER" id="PTHR48081:SF25">
    <property type="entry name" value="PUTATIVE (AFU_ORTHOLOGUE AFUA_3G11560)-RELATED"/>
    <property type="match status" value="1"/>
</dbReference>
<feature type="domain" description="Alpha/beta hydrolase fold-3" evidence="3">
    <location>
        <begin position="161"/>
        <end position="402"/>
    </location>
</feature>
<keyword evidence="5" id="KW-1185">Reference proteome</keyword>
<name>A0A4U0TV08_9PEZI</name>
<accession>A0A4U0TV08</accession>
<dbReference type="PROSITE" id="PS01173">
    <property type="entry name" value="LIPASE_GDXG_HIS"/>
    <property type="match status" value="1"/>
</dbReference>
<dbReference type="InterPro" id="IPR002168">
    <property type="entry name" value="Lipase_GDXG_HIS_AS"/>
</dbReference>
<dbReference type="GO" id="GO:0016787">
    <property type="term" value="F:hydrolase activity"/>
    <property type="evidence" value="ECO:0007669"/>
    <property type="project" value="UniProtKB-KW"/>
</dbReference>
<dbReference type="InterPro" id="IPR013094">
    <property type="entry name" value="AB_hydrolase_3"/>
</dbReference>